<dbReference type="Proteomes" id="UP000317496">
    <property type="component" value="Chromosome"/>
</dbReference>
<dbReference type="Pfam" id="PF13379">
    <property type="entry name" value="NMT1_2"/>
    <property type="match status" value="1"/>
</dbReference>
<dbReference type="EMBL" id="CP041636">
    <property type="protein sequence ID" value="QDO97614.1"/>
    <property type="molecule type" value="Genomic_DNA"/>
</dbReference>
<keyword evidence="2" id="KW-1185">Reference proteome</keyword>
<dbReference type="Gene3D" id="3.40.190.10">
    <property type="entry name" value="Periplasmic binding protein-like II"/>
    <property type="match status" value="2"/>
</dbReference>
<dbReference type="PANTHER" id="PTHR30024">
    <property type="entry name" value="ALIPHATIC SULFONATES-BINDING PROTEIN-RELATED"/>
    <property type="match status" value="1"/>
</dbReference>
<organism evidence="1 2">
    <name type="scientific">Ferrovibrio terrae</name>
    <dbReference type="NCBI Taxonomy" id="2594003"/>
    <lineage>
        <taxon>Bacteria</taxon>
        <taxon>Pseudomonadati</taxon>
        <taxon>Pseudomonadota</taxon>
        <taxon>Alphaproteobacteria</taxon>
        <taxon>Rhodospirillales</taxon>
        <taxon>Rhodospirillaceae</taxon>
        <taxon>Ferrovibrio</taxon>
    </lineage>
</organism>
<dbReference type="KEGG" id="fer:FNB15_10180"/>
<name>A0A516H1H2_9PROT</name>
<dbReference type="AlphaFoldDB" id="A0A516H1H2"/>
<dbReference type="OrthoDB" id="9815602at2"/>
<gene>
    <name evidence="1" type="ORF">FNB15_10180</name>
</gene>
<proteinExistence type="predicted"/>
<reference evidence="1 2" key="1">
    <citation type="submission" date="2019-07" db="EMBL/GenBank/DDBJ databases">
        <title>Genome sequencing for Ferrovibrio sp. K5.</title>
        <authorList>
            <person name="Park S.-J."/>
        </authorList>
    </citation>
    <scope>NUCLEOTIDE SEQUENCE [LARGE SCALE GENOMIC DNA]</scope>
    <source>
        <strain evidence="1 2">K5</strain>
    </source>
</reference>
<protein>
    <submittedName>
        <fullName evidence="1">ABC transporter substrate-binding protein</fullName>
    </submittedName>
</protein>
<evidence type="ECO:0000313" key="1">
    <source>
        <dbReference type="EMBL" id="QDO97614.1"/>
    </source>
</evidence>
<accession>A0A516H1H2</accession>
<sequence>MAAPKLAHRPICRRPAAMPPAHLFSMLHNTKSPEPRMEPEMKYRRDILKTALLATAALATAMWSAGAMAADKVKVGVFPVSSALPYFVAAERGYFKEQGIDAEMVKLMGAPPIVQGMLTNDLDAGANLVTVDGMNGNTKKEGLLYYMSLYGQNKFAQMEQFVAKNGIDAKSVKDLKGTAKKIMSAPGAGNMAMARAVLGAVGMKEGTDYTLTELAMNLHADAMKAGTFDAGYTLEPNATVMNKSGAANTVEAGVVSKYIIGREEAYAYMAGGAITGKMLRERPDVARRFTAAWRKALKDIEQDPTTRELLKGNTFTPPELAMTIPLPRMMMVDQLSAQDKKDFQKVIDFTIESGVIKDKIDTSKYLVSPDRKAAS</sequence>
<evidence type="ECO:0000313" key="2">
    <source>
        <dbReference type="Proteomes" id="UP000317496"/>
    </source>
</evidence>
<dbReference type="SUPFAM" id="SSF53850">
    <property type="entry name" value="Periplasmic binding protein-like II"/>
    <property type="match status" value="1"/>
</dbReference>